<sequence length="384" mass="43087">MGRRVGNAVSKGKFLLFFAFLFLAGISLAGCFKEDSASLHEKASHVPNKKDGPAPGFSGKAPVLPLNVEGDFFKAIGWLDERTILYITNVSEGSNLYRYDIYDGKSTLLYESPHFAVTAELSPGKKHVLIHSAPSSYEAELAFINPNGEMLFKTRFPSFELAFEWNGEDEEKVLVSAFREDWSYQVYILDIGNENITEVDLDPPFAIWPAEEEMYYLDWDNTGPALHAPLKKRILNTQAEHTILEGVHHLEGSGELVLAVQTSETDNGMAAYQFIDSKSGERKSFEVVQLSAFSGWLVPFYDLGTDNSFVYFRPLYSGEADLYGAGFTLSRYSLDEGSEENLMEGMENEPINCAPDGKYCLYGFQLEKLIDMEKKQIINLIDNE</sequence>
<dbReference type="SUPFAM" id="SSF69304">
    <property type="entry name" value="Tricorn protease N-terminal domain"/>
    <property type="match status" value="1"/>
</dbReference>
<keyword evidence="3" id="KW-1185">Reference proteome</keyword>
<dbReference type="Proteomes" id="UP000034166">
    <property type="component" value="Unassembled WGS sequence"/>
</dbReference>
<evidence type="ECO:0000259" key="1">
    <source>
        <dbReference type="Pfam" id="PF21101"/>
    </source>
</evidence>
<organism evidence="2 3">
    <name type="scientific">Mesobacillus campisalis</name>
    <dbReference type="NCBI Taxonomy" id="1408103"/>
    <lineage>
        <taxon>Bacteria</taxon>
        <taxon>Bacillati</taxon>
        <taxon>Bacillota</taxon>
        <taxon>Bacilli</taxon>
        <taxon>Bacillales</taxon>
        <taxon>Bacillaceae</taxon>
        <taxon>Mesobacillus</taxon>
    </lineage>
</organism>
<accession>A0A0M2SFZ1</accession>
<dbReference type="Pfam" id="PF21101">
    <property type="entry name" value="YqgU"/>
    <property type="match status" value="1"/>
</dbReference>
<reference evidence="2 3" key="1">
    <citation type="submission" date="2015-04" db="EMBL/GenBank/DDBJ databases">
        <title>Taxonomic description and genome sequence of Bacillus campisalis sp. nov., a novel member of the genus Bacillus isolated from solar saltern.</title>
        <authorList>
            <person name="Mathan Kumar R."/>
            <person name="Kaur G."/>
            <person name="Kumar A."/>
            <person name="Singh N.K."/>
            <person name="Kaur N."/>
            <person name="Kumar N."/>
            <person name="Mayilraj S."/>
        </authorList>
    </citation>
    <scope>NUCLEOTIDE SEQUENCE [LARGE SCALE GENOMIC DNA]</scope>
    <source>
        <strain evidence="2 3">SA2-6</strain>
    </source>
</reference>
<dbReference type="PROSITE" id="PS51257">
    <property type="entry name" value="PROKAR_LIPOPROTEIN"/>
    <property type="match status" value="1"/>
</dbReference>
<dbReference type="RefSeq" id="WP_046526345.1">
    <property type="nucleotide sequence ID" value="NZ_LAYY01000101.1"/>
</dbReference>
<dbReference type="InterPro" id="IPR048421">
    <property type="entry name" value="YqgU_beta-prop"/>
</dbReference>
<evidence type="ECO:0000313" key="3">
    <source>
        <dbReference type="Proteomes" id="UP000034166"/>
    </source>
</evidence>
<dbReference type="PATRIC" id="fig|1408103.3.peg.5403"/>
<dbReference type="AlphaFoldDB" id="A0A0M2SFZ1"/>
<feature type="domain" description="YqgU-like 6-bladed beta-propeller" evidence="1">
    <location>
        <begin position="101"/>
        <end position="363"/>
    </location>
</feature>
<dbReference type="EMBL" id="LAYY01000101">
    <property type="protein sequence ID" value="KKK33198.1"/>
    <property type="molecule type" value="Genomic_DNA"/>
</dbReference>
<comment type="caution">
    <text evidence="2">The sequence shown here is derived from an EMBL/GenBank/DDBJ whole genome shotgun (WGS) entry which is preliminary data.</text>
</comment>
<proteinExistence type="predicted"/>
<evidence type="ECO:0000313" key="2">
    <source>
        <dbReference type="EMBL" id="KKK33198.1"/>
    </source>
</evidence>
<gene>
    <name evidence="2" type="ORF">WQ57_25040</name>
</gene>
<dbReference type="OrthoDB" id="2168335at2"/>
<protein>
    <recommendedName>
        <fullName evidence="1">YqgU-like 6-bladed beta-propeller domain-containing protein</fullName>
    </recommendedName>
</protein>
<name>A0A0M2SFZ1_9BACI</name>